<organism evidence="2">
    <name type="scientific">candidate division WOR-3 bacterium</name>
    <dbReference type="NCBI Taxonomy" id="2052148"/>
    <lineage>
        <taxon>Bacteria</taxon>
        <taxon>Bacteria division WOR-3</taxon>
    </lineage>
</organism>
<feature type="domain" description="DZANK-type" evidence="1">
    <location>
        <begin position="9"/>
        <end position="50"/>
    </location>
</feature>
<accession>A0A7V4CHI3</accession>
<evidence type="ECO:0000313" key="2">
    <source>
        <dbReference type="EMBL" id="HGQ55142.1"/>
    </source>
</evidence>
<dbReference type="AlphaFoldDB" id="A0A7V4CHI3"/>
<dbReference type="EMBL" id="DTBX01000057">
    <property type="protein sequence ID" value="HGQ55142.1"/>
    <property type="molecule type" value="Genomic_DNA"/>
</dbReference>
<gene>
    <name evidence="2" type="ORF">ENU28_01590</name>
</gene>
<reference evidence="2" key="1">
    <citation type="journal article" date="2020" name="mSystems">
        <title>Genome- and Community-Level Interaction Insights into Carbon Utilization and Element Cycling Functions of Hydrothermarchaeota in Hydrothermal Sediment.</title>
        <authorList>
            <person name="Zhou Z."/>
            <person name="Liu Y."/>
            <person name="Xu W."/>
            <person name="Pan J."/>
            <person name="Luo Z.H."/>
            <person name="Li M."/>
        </authorList>
    </citation>
    <scope>NUCLEOTIDE SEQUENCE [LARGE SCALE GENOMIC DNA]</scope>
    <source>
        <strain evidence="2">SpSt-655</strain>
    </source>
</reference>
<proteinExistence type="predicted"/>
<protein>
    <recommendedName>
        <fullName evidence="1">DZANK-type domain-containing protein</fullName>
    </recommendedName>
</protein>
<dbReference type="Pfam" id="PF12773">
    <property type="entry name" value="DZR"/>
    <property type="match status" value="1"/>
</dbReference>
<name>A0A7V4CHI3_UNCW3</name>
<comment type="caution">
    <text evidence="2">The sequence shown here is derived from an EMBL/GenBank/DDBJ whole genome shotgun (WGS) entry which is preliminary data.</text>
</comment>
<sequence length="54" mass="6421">MKEKNNCHCPFCNQELAKGKIFCKSCKIEFKKCPHCEKLIPHLAKECPYCHYQF</sequence>
<dbReference type="InterPro" id="IPR025874">
    <property type="entry name" value="DZR"/>
</dbReference>
<evidence type="ECO:0000259" key="1">
    <source>
        <dbReference type="Pfam" id="PF12773"/>
    </source>
</evidence>